<geneLocation type="mitochondrion" evidence="20"/>
<dbReference type="EC" id="7.1.1.2" evidence="4 18"/>
<name>A0A514LNF3_9HEMI</name>
<feature type="transmembrane region" description="Helical" evidence="18">
    <location>
        <begin position="171"/>
        <end position="190"/>
    </location>
</feature>
<dbReference type="EMBL" id="MK393946">
    <property type="protein sequence ID" value="QDI93362.1"/>
    <property type="molecule type" value="Genomic_DNA"/>
</dbReference>
<evidence type="ECO:0000256" key="15">
    <source>
        <dbReference type="ARBA" id="ARBA00023128"/>
    </source>
</evidence>
<evidence type="ECO:0000256" key="4">
    <source>
        <dbReference type="ARBA" id="ARBA00012944"/>
    </source>
</evidence>
<evidence type="ECO:0000256" key="1">
    <source>
        <dbReference type="ARBA" id="ARBA00003257"/>
    </source>
</evidence>
<dbReference type="GO" id="GO:0006120">
    <property type="term" value="P:mitochondrial electron transport, NADH to ubiquinone"/>
    <property type="evidence" value="ECO:0007669"/>
    <property type="project" value="InterPro"/>
</dbReference>
<dbReference type="PANTHER" id="PTHR46552:SF1">
    <property type="entry name" value="NADH-UBIQUINONE OXIDOREDUCTASE CHAIN 2"/>
    <property type="match status" value="1"/>
</dbReference>
<dbReference type="Pfam" id="PF00361">
    <property type="entry name" value="Proton_antipo_M"/>
    <property type="match status" value="1"/>
</dbReference>
<dbReference type="InterPro" id="IPR003917">
    <property type="entry name" value="NADH_UbQ_OxRdtase_chain2"/>
</dbReference>
<dbReference type="InterPro" id="IPR050175">
    <property type="entry name" value="Complex_I_Subunit_2"/>
</dbReference>
<organism evidence="20">
    <name type="scientific">Rubeospineus bicorniger</name>
    <dbReference type="NCBI Taxonomy" id="2127017"/>
    <lineage>
        <taxon>Eukaryota</taxon>
        <taxon>Metazoa</taxon>
        <taxon>Ecdysozoa</taxon>
        <taxon>Arthropoda</taxon>
        <taxon>Hexapoda</taxon>
        <taxon>Insecta</taxon>
        <taxon>Pterygota</taxon>
        <taxon>Neoptera</taxon>
        <taxon>Paraneoptera</taxon>
        <taxon>Hemiptera</taxon>
        <taxon>Heteroptera</taxon>
        <taxon>Panheteroptera</taxon>
        <taxon>Cimicomorpha</taxon>
        <taxon>Miridae</taxon>
        <taxon>Phylini</taxon>
        <taxon>Rubeospineus</taxon>
    </lineage>
</organism>
<keyword evidence="16 18" id="KW-0472">Membrane</keyword>
<comment type="subcellular location">
    <subcellularLocation>
        <location evidence="2 18">Mitochondrion inner membrane</location>
        <topology evidence="2 18">Multi-pass membrane protein</topology>
    </subcellularLocation>
</comment>
<comment type="function">
    <text evidence="1">Core subunit of the mitochondrial membrane respiratory chain NADH dehydrogenase (Complex I) that is believed to belong to the minimal assembly required for catalysis. Complex I functions in the transfer of electrons from NADH to the respiratory chain. The immediate electron acceptor for the enzyme is believed to be ubiquinone.</text>
</comment>
<keyword evidence="8 18" id="KW-0812">Transmembrane</keyword>
<feature type="transmembrane region" description="Helical" evidence="18">
    <location>
        <begin position="58"/>
        <end position="76"/>
    </location>
</feature>
<evidence type="ECO:0000256" key="7">
    <source>
        <dbReference type="ARBA" id="ARBA00022660"/>
    </source>
</evidence>
<keyword evidence="11 18" id="KW-0249">Electron transport</keyword>
<evidence type="ECO:0000256" key="11">
    <source>
        <dbReference type="ARBA" id="ARBA00022982"/>
    </source>
</evidence>
<evidence type="ECO:0000256" key="16">
    <source>
        <dbReference type="ARBA" id="ARBA00023136"/>
    </source>
</evidence>
<dbReference type="AlphaFoldDB" id="A0A514LNF3"/>
<evidence type="ECO:0000256" key="14">
    <source>
        <dbReference type="ARBA" id="ARBA00023075"/>
    </source>
</evidence>
<evidence type="ECO:0000256" key="10">
    <source>
        <dbReference type="ARBA" id="ARBA00022967"/>
    </source>
</evidence>
<evidence type="ECO:0000256" key="2">
    <source>
        <dbReference type="ARBA" id="ARBA00004448"/>
    </source>
</evidence>
<keyword evidence="6" id="KW-0813">Transport</keyword>
<dbReference type="PRINTS" id="PR01436">
    <property type="entry name" value="NADHDHGNASE2"/>
</dbReference>
<keyword evidence="9 18" id="KW-0999">Mitochondrion inner membrane</keyword>
<proteinExistence type="inferred from homology"/>
<evidence type="ECO:0000259" key="19">
    <source>
        <dbReference type="Pfam" id="PF00361"/>
    </source>
</evidence>
<sequence>MKTSSKTLFFFMMIMSTLMVVNSSSWMSMWMGLEMNLMSFIPLISVSKNTFNSQSIMMYFLIQSLASMMFIMIILTNKYMFIYMNSDFIKTSVLITMMIKMGMPPFHFWFPEIMNKMKWTMCMLLMTWQKVAPMYIMSLVIKLDKTSILVICLSAIMGAIGGLNQTSTRKIMAYSSINHMSWMISCAATFKKSWIMYMMIYSIMMMLMSMMMYEYNIMYINQMNIFFKKKMDKMIMVFLMLSIGGLPPFLGFIPKWIAIQYMISTNEIIMLLIMTTSSLITLSYYLRMSSTMNMSMSHSQKWMYLFKTNKKTSVYLFYMNMMLPVSILLMNFY</sequence>
<dbReference type="PANTHER" id="PTHR46552">
    <property type="entry name" value="NADH-UBIQUINONE OXIDOREDUCTASE CHAIN 2"/>
    <property type="match status" value="1"/>
</dbReference>
<evidence type="ECO:0000256" key="9">
    <source>
        <dbReference type="ARBA" id="ARBA00022792"/>
    </source>
</evidence>
<evidence type="ECO:0000256" key="17">
    <source>
        <dbReference type="ARBA" id="ARBA00049551"/>
    </source>
</evidence>
<evidence type="ECO:0000256" key="5">
    <source>
        <dbReference type="ARBA" id="ARBA00021008"/>
    </source>
</evidence>
<evidence type="ECO:0000313" key="20">
    <source>
        <dbReference type="EMBL" id="QDI93362.1"/>
    </source>
</evidence>
<evidence type="ECO:0000256" key="6">
    <source>
        <dbReference type="ARBA" id="ARBA00022448"/>
    </source>
</evidence>
<keyword evidence="12 18" id="KW-1133">Transmembrane helix</keyword>
<feature type="transmembrane region" description="Helical" evidence="18">
    <location>
        <begin position="88"/>
        <end position="110"/>
    </location>
</feature>
<evidence type="ECO:0000256" key="13">
    <source>
        <dbReference type="ARBA" id="ARBA00023027"/>
    </source>
</evidence>
<evidence type="ECO:0000256" key="8">
    <source>
        <dbReference type="ARBA" id="ARBA00022692"/>
    </source>
</evidence>
<feature type="transmembrane region" description="Helical" evidence="18">
    <location>
        <begin position="196"/>
        <end position="213"/>
    </location>
</feature>
<comment type="similarity">
    <text evidence="3 18">Belongs to the complex I subunit 2 family.</text>
</comment>
<dbReference type="GO" id="GO:0008137">
    <property type="term" value="F:NADH dehydrogenase (ubiquinone) activity"/>
    <property type="evidence" value="ECO:0007669"/>
    <property type="project" value="UniProtKB-EC"/>
</dbReference>
<feature type="domain" description="NADH:quinone oxidoreductase/Mrp antiporter transmembrane" evidence="19">
    <location>
        <begin position="23"/>
        <end position="281"/>
    </location>
</feature>
<keyword evidence="15 18" id="KW-0496">Mitochondrion</keyword>
<gene>
    <name evidence="20" type="primary">ND2</name>
</gene>
<reference evidence="20" key="1">
    <citation type="journal article" date="2019" name="Methods Ecol Evol">
        <title>Cost efficient high throughput capture of museum arthropod specimen DNA using PCR generated baits.</title>
        <authorList>
            <person name="Knyshov A."/>
            <person name="Gordon E.R.L."/>
            <person name="Weirauch C."/>
        </authorList>
    </citation>
    <scope>NUCLEOTIDE SEQUENCE</scope>
</reference>
<accession>A0A514LNF3</accession>
<comment type="function">
    <text evidence="18">Core subunit of the mitochondrial membrane respiratory chain NADH dehydrogenase (Complex I) which catalyzes electron transfer from NADH through the respiratory chain, using ubiquinone as an electron acceptor. Essential for the catalytic activity and assembly of complex I.</text>
</comment>
<feature type="transmembrane region" description="Helical" evidence="18">
    <location>
        <begin position="313"/>
        <end position="332"/>
    </location>
</feature>
<feature type="transmembrane region" description="Helical" evidence="18">
    <location>
        <begin position="7"/>
        <end position="23"/>
    </location>
</feature>
<protein>
    <recommendedName>
        <fullName evidence="5 18">NADH-ubiquinone oxidoreductase chain 2</fullName>
        <ecNumber evidence="4 18">7.1.1.2</ecNumber>
    </recommendedName>
</protein>
<evidence type="ECO:0000256" key="3">
    <source>
        <dbReference type="ARBA" id="ARBA00007012"/>
    </source>
</evidence>
<keyword evidence="14 18" id="KW-0830">Ubiquinone</keyword>
<feature type="transmembrane region" description="Helical" evidence="18">
    <location>
        <begin position="268"/>
        <end position="286"/>
    </location>
</feature>
<keyword evidence="7 18" id="KW-0679">Respiratory chain</keyword>
<keyword evidence="13 18" id="KW-0520">NAD</keyword>
<evidence type="ECO:0000256" key="18">
    <source>
        <dbReference type="RuleBase" id="RU003403"/>
    </source>
</evidence>
<feature type="transmembrane region" description="Helical" evidence="18">
    <location>
        <begin position="147"/>
        <end position="164"/>
    </location>
</feature>
<evidence type="ECO:0000256" key="12">
    <source>
        <dbReference type="ARBA" id="ARBA00022989"/>
    </source>
</evidence>
<dbReference type="GO" id="GO:0005743">
    <property type="term" value="C:mitochondrial inner membrane"/>
    <property type="evidence" value="ECO:0007669"/>
    <property type="project" value="UniProtKB-SubCell"/>
</dbReference>
<feature type="transmembrane region" description="Helical" evidence="18">
    <location>
        <begin position="234"/>
        <end position="256"/>
    </location>
</feature>
<dbReference type="InterPro" id="IPR001750">
    <property type="entry name" value="ND/Mrp_TM"/>
</dbReference>
<keyword evidence="10 18" id="KW-1278">Translocase</keyword>
<comment type="catalytic activity">
    <reaction evidence="17 18">
        <text>a ubiquinone + NADH + 5 H(+)(in) = a ubiquinol + NAD(+) + 4 H(+)(out)</text>
        <dbReference type="Rhea" id="RHEA:29091"/>
        <dbReference type="Rhea" id="RHEA-COMP:9565"/>
        <dbReference type="Rhea" id="RHEA-COMP:9566"/>
        <dbReference type="ChEBI" id="CHEBI:15378"/>
        <dbReference type="ChEBI" id="CHEBI:16389"/>
        <dbReference type="ChEBI" id="CHEBI:17976"/>
        <dbReference type="ChEBI" id="CHEBI:57540"/>
        <dbReference type="ChEBI" id="CHEBI:57945"/>
        <dbReference type="EC" id="7.1.1.2"/>
    </reaction>
</comment>